<evidence type="ECO:0000256" key="1">
    <source>
        <dbReference type="SAM" id="MobiDB-lite"/>
    </source>
</evidence>
<feature type="region of interest" description="Disordered" evidence="1">
    <location>
        <begin position="1"/>
        <end position="46"/>
    </location>
</feature>
<protein>
    <submittedName>
        <fullName evidence="2">Uncharacterized protein</fullName>
    </submittedName>
</protein>
<feature type="compositionally biased region" description="Basic and acidic residues" evidence="1">
    <location>
        <begin position="85"/>
        <end position="107"/>
    </location>
</feature>
<feature type="region of interest" description="Disordered" evidence="1">
    <location>
        <begin position="79"/>
        <end position="128"/>
    </location>
</feature>
<proteinExistence type="predicted"/>
<feature type="compositionally biased region" description="Basic residues" evidence="1">
    <location>
        <begin position="108"/>
        <end position="117"/>
    </location>
</feature>
<dbReference type="EMBL" id="KQ414661">
    <property type="protein sequence ID" value="KOC65551.1"/>
    <property type="molecule type" value="Genomic_DNA"/>
</dbReference>
<organism evidence="2 3">
    <name type="scientific">Habropoda laboriosa</name>
    <dbReference type="NCBI Taxonomy" id="597456"/>
    <lineage>
        <taxon>Eukaryota</taxon>
        <taxon>Metazoa</taxon>
        <taxon>Ecdysozoa</taxon>
        <taxon>Arthropoda</taxon>
        <taxon>Hexapoda</taxon>
        <taxon>Insecta</taxon>
        <taxon>Pterygota</taxon>
        <taxon>Neoptera</taxon>
        <taxon>Endopterygota</taxon>
        <taxon>Hymenoptera</taxon>
        <taxon>Apocrita</taxon>
        <taxon>Aculeata</taxon>
        <taxon>Apoidea</taxon>
        <taxon>Anthophila</taxon>
        <taxon>Apidae</taxon>
        <taxon>Habropoda</taxon>
    </lineage>
</organism>
<name>A0A0L7R472_9HYME</name>
<feature type="compositionally biased region" description="Basic residues" evidence="1">
    <location>
        <begin position="12"/>
        <end position="23"/>
    </location>
</feature>
<dbReference type="Proteomes" id="UP000053825">
    <property type="component" value="Unassembled WGS sequence"/>
</dbReference>
<feature type="compositionally biased region" description="Basic and acidic residues" evidence="1">
    <location>
        <begin position="119"/>
        <end position="128"/>
    </location>
</feature>
<sequence>MQKFEFPELSSKARRERKKKNGERHKGFDNRERHATQIKRRPTQSGRKYCNCFSSVNLPLLSIILINVPPSKGKRYIRASATVSRSEERADRRGRVGGKPEEREEGRKRRIKPRASRGYKLEHVFPHR</sequence>
<dbReference type="AlphaFoldDB" id="A0A0L7R472"/>
<evidence type="ECO:0000313" key="3">
    <source>
        <dbReference type="Proteomes" id="UP000053825"/>
    </source>
</evidence>
<evidence type="ECO:0000313" key="2">
    <source>
        <dbReference type="EMBL" id="KOC65551.1"/>
    </source>
</evidence>
<keyword evidence="3" id="KW-1185">Reference proteome</keyword>
<reference evidence="2 3" key="1">
    <citation type="submission" date="2015-07" db="EMBL/GenBank/DDBJ databases">
        <title>The genome of Habropoda laboriosa.</title>
        <authorList>
            <person name="Pan H."/>
            <person name="Kapheim K."/>
        </authorList>
    </citation>
    <scope>NUCLEOTIDE SEQUENCE [LARGE SCALE GENOMIC DNA]</scope>
    <source>
        <strain evidence="2">0110345459</strain>
    </source>
</reference>
<gene>
    <name evidence="2" type="ORF">WH47_00521</name>
</gene>
<feature type="compositionally biased region" description="Basic and acidic residues" evidence="1">
    <location>
        <begin position="24"/>
        <end position="35"/>
    </location>
</feature>
<accession>A0A0L7R472</accession>